<proteinExistence type="predicted"/>
<protein>
    <submittedName>
        <fullName evidence="2">Uncharacterized protein</fullName>
    </submittedName>
</protein>
<dbReference type="GO" id="GO:0003824">
    <property type="term" value="F:catalytic activity"/>
    <property type="evidence" value="ECO:0007669"/>
    <property type="project" value="UniProtKB-ARBA"/>
</dbReference>
<accession>A0A5N5QV14</accession>
<name>A0A5N5QV14_9AGAM</name>
<evidence type="ECO:0000256" key="1">
    <source>
        <dbReference type="SAM" id="MobiDB-lite"/>
    </source>
</evidence>
<dbReference type="Gene3D" id="1.50.10.10">
    <property type="match status" value="1"/>
</dbReference>
<dbReference type="EMBL" id="SSOP01000008">
    <property type="protein sequence ID" value="KAB5595514.1"/>
    <property type="molecule type" value="Genomic_DNA"/>
</dbReference>
<keyword evidence="3" id="KW-1185">Reference proteome</keyword>
<dbReference type="GO" id="GO:0005975">
    <property type="term" value="P:carbohydrate metabolic process"/>
    <property type="evidence" value="ECO:0007669"/>
    <property type="project" value="InterPro"/>
</dbReference>
<reference evidence="2 3" key="1">
    <citation type="journal article" date="2019" name="Fungal Biol. Biotechnol.">
        <title>Draft genome sequence of fastidious pathogen Ceratobasidium theobromae, which causes vascular-streak dieback in Theobroma cacao.</title>
        <authorList>
            <person name="Ali S.S."/>
            <person name="Asman A."/>
            <person name="Shao J."/>
            <person name="Firmansyah A.P."/>
            <person name="Susilo A.W."/>
            <person name="Rosmana A."/>
            <person name="McMahon P."/>
            <person name="Junaid M."/>
            <person name="Guest D."/>
            <person name="Kheng T.Y."/>
            <person name="Meinhardt L.W."/>
            <person name="Bailey B.A."/>
        </authorList>
    </citation>
    <scope>NUCLEOTIDE SEQUENCE [LARGE SCALE GENOMIC DNA]</scope>
    <source>
        <strain evidence="2 3">CT2</strain>
    </source>
</reference>
<sequence>MNYCPHVNKPDKTSSDYFDIDQTAKKSKYIDYFPFIAPYVTATNNKKLLQLAYDQCRLYVRYRGALRNPDNGLWRHIHDDDGKQLIQFMDGTVATGNAWTAKGILNVAIITQKSGVGDVSSQLNDLKTWVKEILSGTFARLDSNNLVPNYLDASETFGDTAASAPQPRLSGSVQPHFGSRNSNSDLSIPKMLVSNRVISGIPTKPNVL</sequence>
<dbReference type="PANTHER" id="PTHR41814">
    <property type="entry name" value="EXPRESSED PROTEIN"/>
    <property type="match status" value="1"/>
</dbReference>
<comment type="caution">
    <text evidence="2">The sequence shown here is derived from an EMBL/GenBank/DDBJ whole genome shotgun (WGS) entry which is preliminary data.</text>
</comment>
<organism evidence="2 3">
    <name type="scientific">Ceratobasidium theobromae</name>
    <dbReference type="NCBI Taxonomy" id="1582974"/>
    <lineage>
        <taxon>Eukaryota</taxon>
        <taxon>Fungi</taxon>
        <taxon>Dikarya</taxon>
        <taxon>Basidiomycota</taxon>
        <taxon>Agaricomycotina</taxon>
        <taxon>Agaricomycetes</taxon>
        <taxon>Cantharellales</taxon>
        <taxon>Ceratobasidiaceae</taxon>
        <taxon>Ceratobasidium</taxon>
    </lineage>
</organism>
<dbReference type="InterPro" id="IPR008928">
    <property type="entry name" value="6-hairpin_glycosidase_sf"/>
</dbReference>
<feature type="compositionally biased region" description="Polar residues" evidence="1">
    <location>
        <begin position="169"/>
        <end position="182"/>
    </location>
</feature>
<dbReference type="SUPFAM" id="SSF48208">
    <property type="entry name" value="Six-hairpin glycosidases"/>
    <property type="match status" value="1"/>
</dbReference>
<evidence type="ECO:0000313" key="3">
    <source>
        <dbReference type="Proteomes" id="UP000383932"/>
    </source>
</evidence>
<evidence type="ECO:0000313" key="2">
    <source>
        <dbReference type="EMBL" id="KAB5595514.1"/>
    </source>
</evidence>
<dbReference type="AlphaFoldDB" id="A0A5N5QV14"/>
<dbReference type="PANTHER" id="PTHR41814:SF1">
    <property type="entry name" value="CELLULASE"/>
    <property type="match status" value="1"/>
</dbReference>
<dbReference type="OrthoDB" id="4138492at2759"/>
<dbReference type="InterPro" id="IPR012341">
    <property type="entry name" value="6hp_glycosidase-like_sf"/>
</dbReference>
<gene>
    <name evidence="2" type="ORF">CTheo_975</name>
</gene>
<dbReference type="Proteomes" id="UP000383932">
    <property type="component" value="Unassembled WGS sequence"/>
</dbReference>
<feature type="region of interest" description="Disordered" evidence="1">
    <location>
        <begin position="161"/>
        <end position="182"/>
    </location>
</feature>